<evidence type="ECO:0000313" key="1">
    <source>
        <dbReference type="EMBL" id="TDD02680.1"/>
    </source>
</evidence>
<protein>
    <recommendedName>
        <fullName evidence="3">PIN domain-containing protein</fullName>
    </recommendedName>
</protein>
<sequence>MTLPPLILDTGVLVELARGDLNLMEMVARWDEQGQAMVMSVVAVASAARDSGSKDAADLLLGIATMDQITVAGLREPEHGIMLASVLNRTGLDWGDAHVAALADTSVCPILTLEGPHWAAAIRAFEEPLHIIQISDPPE</sequence>
<dbReference type="AlphaFoldDB" id="A0A4R4VR94"/>
<proteinExistence type="predicted"/>
<comment type="caution">
    <text evidence="1">The sequence shown here is derived from an EMBL/GenBank/DDBJ whole genome shotgun (WGS) entry which is preliminary data.</text>
</comment>
<dbReference type="SUPFAM" id="SSF88723">
    <property type="entry name" value="PIN domain-like"/>
    <property type="match status" value="1"/>
</dbReference>
<dbReference type="EMBL" id="SMKP01000341">
    <property type="protein sequence ID" value="TDD02680.1"/>
    <property type="molecule type" value="Genomic_DNA"/>
</dbReference>
<evidence type="ECO:0000313" key="2">
    <source>
        <dbReference type="Proteomes" id="UP000294543"/>
    </source>
</evidence>
<name>A0A4R4VR94_9ACTN</name>
<dbReference type="OrthoDB" id="3535795at2"/>
<reference evidence="1 2" key="1">
    <citation type="submission" date="2019-03" db="EMBL/GenBank/DDBJ databases">
        <title>Draft genome sequences of novel Actinobacteria.</title>
        <authorList>
            <person name="Sahin N."/>
            <person name="Ay H."/>
            <person name="Saygin H."/>
        </authorList>
    </citation>
    <scope>NUCLEOTIDE SEQUENCE [LARGE SCALE GENOMIC DNA]</scope>
    <source>
        <strain evidence="1 2">KC712</strain>
    </source>
</reference>
<keyword evidence="2" id="KW-1185">Reference proteome</keyword>
<accession>A0A4R4VR94</accession>
<dbReference type="InterPro" id="IPR029060">
    <property type="entry name" value="PIN-like_dom_sf"/>
</dbReference>
<organism evidence="1 2">
    <name type="scientific">Nonomuraea diastatica</name>
    <dbReference type="NCBI Taxonomy" id="1848329"/>
    <lineage>
        <taxon>Bacteria</taxon>
        <taxon>Bacillati</taxon>
        <taxon>Actinomycetota</taxon>
        <taxon>Actinomycetes</taxon>
        <taxon>Streptosporangiales</taxon>
        <taxon>Streptosporangiaceae</taxon>
        <taxon>Nonomuraea</taxon>
    </lineage>
</organism>
<evidence type="ECO:0008006" key="3">
    <source>
        <dbReference type="Google" id="ProtNLM"/>
    </source>
</evidence>
<gene>
    <name evidence="1" type="ORF">E1294_51080</name>
</gene>
<dbReference type="Proteomes" id="UP000294543">
    <property type="component" value="Unassembled WGS sequence"/>
</dbReference>